<dbReference type="EnsemblMetazoa" id="tetur08g07700.1">
    <property type="protein sequence ID" value="tetur08g07700.1"/>
    <property type="gene ID" value="tetur08g07700"/>
</dbReference>
<organism evidence="1 2">
    <name type="scientific">Tetranychus urticae</name>
    <name type="common">Two-spotted spider mite</name>
    <dbReference type="NCBI Taxonomy" id="32264"/>
    <lineage>
        <taxon>Eukaryota</taxon>
        <taxon>Metazoa</taxon>
        <taxon>Ecdysozoa</taxon>
        <taxon>Arthropoda</taxon>
        <taxon>Chelicerata</taxon>
        <taxon>Arachnida</taxon>
        <taxon>Acari</taxon>
        <taxon>Acariformes</taxon>
        <taxon>Trombidiformes</taxon>
        <taxon>Prostigmata</taxon>
        <taxon>Eleutherengona</taxon>
        <taxon>Raphignathae</taxon>
        <taxon>Tetranychoidea</taxon>
        <taxon>Tetranychidae</taxon>
        <taxon>Tetranychus</taxon>
    </lineage>
</organism>
<dbReference type="Proteomes" id="UP000015104">
    <property type="component" value="Unassembled WGS sequence"/>
</dbReference>
<evidence type="ECO:0000313" key="1">
    <source>
        <dbReference type="EnsemblMetazoa" id="tetur08g07700.1"/>
    </source>
</evidence>
<dbReference type="AlphaFoldDB" id="T1KCI1"/>
<keyword evidence="2" id="KW-1185">Reference proteome</keyword>
<reference evidence="2" key="1">
    <citation type="submission" date="2011-08" db="EMBL/GenBank/DDBJ databases">
        <authorList>
            <person name="Rombauts S."/>
        </authorList>
    </citation>
    <scope>NUCLEOTIDE SEQUENCE</scope>
    <source>
        <strain evidence="2">London</strain>
    </source>
</reference>
<accession>T1KCI1</accession>
<protein>
    <submittedName>
        <fullName evidence="1">Uncharacterized protein</fullName>
    </submittedName>
</protein>
<reference evidence="1" key="2">
    <citation type="submission" date="2015-06" db="UniProtKB">
        <authorList>
            <consortium name="EnsemblMetazoa"/>
        </authorList>
    </citation>
    <scope>IDENTIFICATION</scope>
</reference>
<sequence>MQKRGPRIFFMKRLSEVKTHRKNSFRAHMYQPSKRKIIMRKLLNSKSILATCY</sequence>
<dbReference type="HOGENOM" id="CLU_3071279_0_0_1"/>
<evidence type="ECO:0000313" key="2">
    <source>
        <dbReference type="Proteomes" id="UP000015104"/>
    </source>
</evidence>
<name>T1KCI1_TETUR</name>
<proteinExistence type="predicted"/>
<dbReference type="EMBL" id="CAEY01001960">
    <property type="status" value="NOT_ANNOTATED_CDS"/>
    <property type="molecule type" value="Genomic_DNA"/>
</dbReference>